<dbReference type="EnsemblMetazoa" id="PPA22925.1">
    <property type="protein sequence ID" value="PPA22925.1"/>
    <property type="gene ID" value="WBGene00112479"/>
</dbReference>
<dbReference type="AlphaFoldDB" id="A0A2A6CCF4"/>
<dbReference type="Gene3D" id="3.30.710.10">
    <property type="entry name" value="Potassium Channel Kv1.1, Chain A"/>
    <property type="match status" value="1"/>
</dbReference>
<organism evidence="1 2">
    <name type="scientific">Pristionchus pacificus</name>
    <name type="common">Parasitic nematode worm</name>
    <dbReference type="NCBI Taxonomy" id="54126"/>
    <lineage>
        <taxon>Eukaryota</taxon>
        <taxon>Metazoa</taxon>
        <taxon>Ecdysozoa</taxon>
        <taxon>Nematoda</taxon>
        <taxon>Chromadorea</taxon>
        <taxon>Rhabditida</taxon>
        <taxon>Rhabditina</taxon>
        <taxon>Diplogasteromorpha</taxon>
        <taxon>Diplogasteroidea</taxon>
        <taxon>Neodiplogasteridae</taxon>
        <taxon>Pristionchus</taxon>
    </lineage>
</organism>
<reference evidence="2" key="1">
    <citation type="journal article" date="2008" name="Nat. Genet.">
        <title>The Pristionchus pacificus genome provides a unique perspective on nematode lifestyle and parasitism.</title>
        <authorList>
            <person name="Dieterich C."/>
            <person name="Clifton S.W."/>
            <person name="Schuster L.N."/>
            <person name="Chinwalla A."/>
            <person name="Delehaunty K."/>
            <person name="Dinkelacker I."/>
            <person name="Fulton L."/>
            <person name="Fulton R."/>
            <person name="Godfrey J."/>
            <person name="Minx P."/>
            <person name="Mitreva M."/>
            <person name="Roeseler W."/>
            <person name="Tian H."/>
            <person name="Witte H."/>
            <person name="Yang S.P."/>
            <person name="Wilson R.K."/>
            <person name="Sommer R.J."/>
        </authorList>
    </citation>
    <scope>NUCLEOTIDE SEQUENCE [LARGE SCALE GENOMIC DNA]</scope>
    <source>
        <strain evidence="2">PS312</strain>
    </source>
</reference>
<dbReference type="PANTHER" id="PTHR47022:SF1">
    <property type="entry name" value="BTB AND MATH DOMAIN-CONTAINING PROTEIN 36-RELATED"/>
    <property type="match status" value="1"/>
</dbReference>
<dbReference type="InterPro" id="IPR000210">
    <property type="entry name" value="BTB/POZ_dom"/>
</dbReference>
<dbReference type="Pfam" id="PF00651">
    <property type="entry name" value="BTB"/>
    <property type="match status" value="1"/>
</dbReference>
<dbReference type="SUPFAM" id="SSF54695">
    <property type="entry name" value="POZ domain"/>
    <property type="match status" value="1"/>
</dbReference>
<dbReference type="SMART" id="SM00225">
    <property type="entry name" value="BTB"/>
    <property type="match status" value="1"/>
</dbReference>
<evidence type="ECO:0000313" key="1">
    <source>
        <dbReference type="EnsemblMetazoa" id="PPA22925.1"/>
    </source>
</evidence>
<reference evidence="1" key="2">
    <citation type="submission" date="2022-06" db="UniProtKB">
        <authorList>
            <consortium name="EnsemblMetazoa"/>
        </authorList>
    </citation>
    <scope>IDENTIFICATION</scope>
    <source>
        <strain evidence="1">PS312</strain>
    </source>
</reference>
<name>A0A2A6CCF4_PRIPA</name>
<dbReference type="InterPro" id="IPR011333">
    <property type="entry name" value="SKP1/BTB/POZ_sf"/>
</dbReference>
<evidence type="ECO:0000313" key="2">
    <source>
        <dbReference type="Proteomes" id="UP000005239"/>
    </source>
</evidence>
<protein>
    <submittedName>
        <fullName evidence="1">BTB domain-containing protein</fullName>
    </submittedName>
</protein>
<dbReference type="PROSITE" id="PS50097">
    <property type="entry name" value="BTB"/>
    <property type="match status" value="1"/>
</dbReference>
<dbReference type="Proteomes" id="UP000005239">
    <property type="component" value="Unassembled WGS sequence"/>
</dbReference>
<accession>A0A8R1UE90</accession>
<gene>
    <name evidence="1" type="primary">WBGene00112479</name>
</gene>
<dbReference type="PANTHER" id="PTHR47022">
    <property type="entry name" value="BTB AND MATH DOMAIN-CONTAINING PROTEIN 36-RELATED"/>
    <property type="match status" value="1"/>
</dbReference>
<accession>A0A2A6CCF4</accession>
<sequence length="200" mass="22144">MILLVLLLSTTACAPNIDPHYLDSYSDVSATEGITVSSVPAPQHEMRFASPTGMCNVTVMVGGKELLVSKEFLAVHSPVLAARMYYLPENSPIVLDNSSYEEFVSLLEVIYPGRAKITDDTVASILKLGYRYQIERALELAESHLKSSEKFESVAKLHLGDQYGLFGLTSTAEYSTFSDSLKAAICDRFMELAKEHIYYN</sequence>
<keyword evidence="2" id="KW-1185">Reference proteome</keyword>
<dbReference type="OrthoDB" id="45365at2759"/>
<proteinExistence type="predicted"/>